<dbReference type="Pfam" id="PF01408">
    <property type="entry name" value="GFO_IDH_MocA"/>
    <property type="match status" value="1"/>
</dbReference>
<dbReference type="InterPro" id="IPR036291">
    <property type="entry name" value="NAD(P)-bd_dom_sf"/>
</dbReference>
<dbReference type="InterPro" id="IPR000683">
    <property type="entry name" value="Gfo/Idh/MocA-like_OxRdtase_N"/>
</dbReference>
<dbReference type="Gene3D" id="3.40.50.720">
    <property type="entry name" value="NAD(P)-binding Rossmann-like Domain"/>
    <property type="match status" value="1"/>
</dbReference>
<feature type="domain" description="GFO/IDH/MocA-like oxidoreductase" evidence="5">
    <location>
        <begin position="129"/>
        <end position="243"/>
    </location>
</feature>
<dbReference type="InterPro" id="IPR055170">
    <property type="entry name" value="GFO_IDH_MocA-like_dom"/>
</dbReference>
<dbReference type="RefSeq" id="WP_141320517.1">
    <property type="nucleotide sequence ID" value="NZ_BJLP01000028.1"/>
</dbReference>
<evidence type="ECO:0000259" key="5">
    <source>
        <dbReference type="Pfam" id="PF22725"/>
    </source>
</evidence>
<dbReference type="Pfam" id="PF22725">
    <property type="entry name" value="GFO_IDH_MocA_C3"/>
    <property type="match status" value="1"/>
</dbReference>
<comment type="caution">
    <text evidence="6">The sequence shown here is derived from an EMBL/GenBank/DDBJ whole genome shotgun (WGS) entry which is preliminary data.</text>
</comment>
<evidence type="ECO:0000256" key="1">
    <source>
        <dbReference type="ARBA" id="ARBA00010928"/>
    </source>
</evidence>
<gene>
    <name evidence="6" type="ORF">CUD01_18270</name>
</gene>
<dbReference type="SUPFAM" id="SSF51735">
    <property type="entry name" value="NAD(P)-binding Rossmann-fold domains"/>
    <property type="match status" value="1"/>
</dbReference>
<keyword evidence="2" id="KW-0560">Oxidoreductase</keyword>
<dbReference type="SUPFAM" id="SSF55347">
    <property type="entry name" value="Glyceraldehyde-3-phosphate dehydrogenase-like, C-terminal domain"/>
    <property type="match status" value="1"/>
</dbReference>
<keyword evidence="7" id="KW-1185">Reference proteome</keyword>
<dbReference type="PANTHER" id="PTHR43708:SF5">
    <property type="entry name" value="CONSERVED EXPRESSED OXIDOREDUCTASE (EUROFUNG)-RELATED"/>
    <property type="match status" value="1"/>
</dbReference>
<accession>A0A4Y3KBJ6</accession>
<evidence type="ECO:0000313" key="7">
    <source>
        <dbReference type="Proteomes" id="UP000315842"/>
    </source>
</evidence>
<evidence type="ECO:0000259" key="4">
    <source>
        <dbReference type="Pfam" id="PF01408"/>
    </source>
</evidence>
<dbReference type="PANTHER" id="PTHR43708">
    <property type="entry name" value="CONSERVED EXPRESSED OXIDOREDUCTASE (EUROFUNG)"/>
    <property type="match status" value="1"/>
</dbReference>
<dbReference type="InterPro" id="IPR051317">
    <property type="entry name" value="Gfo/Idh/MocA_oxidoreduct"/>
</dbReference>
<dbReference type="AlphaFoldDB" id="A0A4Y3KBJ6"/>
<dbReference type="Proteomes" id="UP000315842">
    <property type="component" value="Unassembled WGS sequence"/>
</dbReference>
<sequence length="340" mass="36076">MGTLRVALVGYGGAGRGIHARLVRAAGQRVVAVVTRSRAAQVEADWPGARVLADVGSLLADLSDVDLVVVASPTGDHVAHVRAALDAGVHVLADKPLATTARDAADLVARGGDRLTVFQNRRWDPEQLALRGLLARGELGDVHRFERRWERFRPQPQDRWKENDVEAGGLLLDLGTHLVDSAVQLFGAVREVYAELAARSTPAVDDVFLALRHRSGVLSHLQAGGLVGAPGPRTRVLGSAGAYLVTSFEGEPTPFGALDDAYEEGRRPGEPVHEGWFVQGAQRTAVPAPTGGHHEIYPALAAWVRGDAPAPVDPADTVETARVLDAALVSAQTRTVVPVV</sequence>
<reference evidence="6 7" key="1">
    <citation type="submission" date="2019-06" db="EMBL/GenBank/DDBJ databases">
        <title>Whole genome shotgun sequence of Cellulomonas uda NBRC 3747.</title>
        <authorList>
            <person name="Hosoyama A."/>
            <person name="Uohara A."/>
            <person name="Ohji S."/>
            <person name="Ichikawa N."/>
        </authorList>
    </citation>
    <scope>NUCLEOTIDE SEQUENCE [LARGE SCALE GENOMIC DNA]</scope>
    <source>
        <strain evidence="6 7">NBRC 3747</strain>
    </source>
</reference>
<evidence type="ECO:0000256" key="3">
    <source>
        <dbReference type="ARBA" id="ARBA00023027"/>
    </source>
</evidence>
<feature type="domain" description="Gfo/Idh/MocA-like oxidoreductase N-terminal" evidence="4">
    <location>
        <begin position="4"/>
        <end position="109"/>
    </location>
</feature>
<organism evidence="6 7">
    <name type="scientific">Cellulomonas uda</name>
    <dbReference type="NCBI Taxonomy" id="1714"/>
    <lineage>
        <taxon>Bacteria</taxon>
        <taxon>Bacillati</taxon>
        <taxon>Actinomycetota</taxon>
        <taxon>Actinomycetes</taxon>
        <taxon>Micrococcales</taxon>
        <taxon>Cellulomonadaceae</taxon>
        <taxon>Cellulomonas</taxon>
    </lineage>
</organism>
<evidence type="ECO:0000313" key="6">
    <source>
        <dbReference type="EMBL" id="GEA81383.1"/>
    </source>
</evidence>
<dbReference type="Gene3D" id="3.30.360.10">
    <property type="entry name" value="Dihydrodipicolinate Reductase, domain 2"/>
    <property type="match status" value="1"/>
</dbReference>
<proteinExistence type="inferred from homology"/>
<protein>
    <submittedName>
        <fullName evidence="6">Oxidoreductase</fullName>
    </submittedName>
</protein>
<dbReference type="EMBL" id="BJLP01000028">
    <property type="protein sequence ID" value="GEA81383.1"/>
    <property type="molecule type" value="Genomic_DNA"/>
</dbReference>
<comment type="similarity">
    <text evidence="1">Belongs to the Gfo/Idh/MocA family.</text>
</comment>
<keyword evidence="3" id="KW-0520">NAD</keyword>
<dbReference type="GO" id="GO:0016491">
    <property type="term" value="F:oxidoreductase activity"/>
    <property type="evidence" value="ECO:0007669"/>
    <property type="project" value="UniProtKB-KW"/>
</dbReference>
<name>A0A4Y3KBJ6_CELUD</name>
<dbReference type="GO" id="GO:0000166">
    <property type="term" value="F:nucleotide binding"/>
    <property type="evidence" value="ECO:0007669"/>
    <property type="project" value="InterPro"/>
</dbReference>
<evidence type="ECO:0000256" key="2">
    <source>
        <dbReference type="ARBA" id="ARBA00023002"/>
    </source>
</evidence>